<dbReference type="VEuPathDB" id="FungiDB:PYU1_G014921"/>
<proteinExistence type="predicted"/>
<dbReference type="AlphaFoldDB" id="K3XCK3"/>
<sequence length="92" mass="10256">MVILKKFKKVNLLMTNRSLSVLEPMLYVDMAFPLSSAIVESGAAAFGIVWFYLPTGGHIFIMFLLLDSLAGMPRRIPDFPDAYSGWNAIESL</sequence>
<evidence type="ECO:0000313" key="2">
    <source>
        <dbReference type="EnsemblProtists" id="PYU1_T014952"/>
    </source>
</evidence>
<dbReference type="EMBL" id="ADOS01001428">
    <property type="status" value="NOT_ANNOTATED_CDS"/>
    <property type="molecule type" value="Genomic_DNA"/>
</dbReference>
<reference evidence="3" key="1">
    <citation type="journal article" date="2010" name="Genome Biol.">
        <title>Genome sequence of the necrotrophic plant pathogen Pythium ultimum reveals original pathogenicity mechanisms and effector repertoire.</title>
        <authorList>
            <person name="Levesque C.A."/>
            <person name="Brouwer H."/>
            <person name="Cano L."/>
            <person name="Hamilton J.P."/>
            <person name="Holt C."/>
            <person name="Huitema E."/>
            <person name="Raffaele S."/>
            <person name="Robideau G.P."/>
            <person name="Thines M."/>
            <person name="Win J."/>
            <person name="Zerillo M.M."/>
            <person name="Beakes G.W."/>
            <person name="Boore J.L."/>
            <person name="Busam D."/>
            <person name="Dumas B."/>
            <person name="Ferriera S."/>
            <person name="Fuerstenberg S.I."/>
            <person name="Gachon C.M."/>
            <person name="Gaulin E."/>
            <person name="Govers F."/>
            <person name="Grenville-Briggs L."/>
            <person name="Horner N."/>
            <person name="Hostetler J."/>
            <person name="Jiang R.H."/>
            <person name="Johnson J."/>
            <person name="Krajaejun T."/>
            <person name="Lin H."/>
            <person name="Meijer H.J."/>
            <person name="Moore B."/>
            <person name="Morris P."/>
            <person name="Phuntmart V."/>
            <person name="Puiu D."/>
            <person name="Shetty J."/>
            <person name="Stajich J.E."/>
            <person name="Tripathy S."/>
            <person name="Wawra S."/>
            <person name="van West P."/>
            <person name="Whitty B.R."/>
            <person name="Coutinho P.M."/>
            <person name="Henrissat B."/>
            <person name="Martin F."/>
            <person name="Thomas P.D."/>
            <person name="Tyler B.M."/>
            <person name="De Vries R.P."/>
            <person name="Kamoun S."/>
            <person name="Yandell M."/>
            <person name="Tisserat N."/>
            <person name="Buell C.R."/>
        </authorList>
    </citation>
    <scope>NUCLEOTIDE SEQUENCE</scope>
    <source>
        <strain evidence="3">DAOM:BR144</strain>
    </source>
</reference>
<evidence type="ECO:0000256" key="1">
    <source>
        <dbReference type="SAM" id="Phobius"/>
    </source>
</evidence>
<dbReference type="HOGENOM" id="CLU_187216_0_0_1"/>
<reference evidence="2" key="3">
    <citation type="submission" date="2015-02" db="UniProtKB">
        <authorList>
            <consortium name="EnsemblProtists"/>
        </authorList>
    </citation>
    <scope>IDENTIFICATION</scope>
    <source>
        <strain evidence="2">DAOM BR144</strain>
    </source>
</reference>
<name>K3XCK3_GLOUD</name>
<dbReference type="Gene3D" id="1.20.210.10">
    <property type="entry name" value="Cytochrome c oxidase-like, subunit I domain"/>
    <property type="match status" value="1"/>
</dbReference>
<feature type="transmembrane region" description="Helical" evidence="1">
    <location>
        <begin position="21"/>
        <end position="39"/>
    </location>
</feature>
<keyword evidence="1" id="KW-0472">Membrane</keyword>
<feature type="transmembrane region" description="Helical" evidence="1">
    <location>
        <begin position="45"/>
        <end position="66"/>
    </location>
</feature>
<organism evidence="2 3">
    <name type="scientific">Globisporangium ultimum (strain ATCC 200006 / CBS 805.95 / DAOM BR144)</name>
    <name type="common">Pythium ultimum</name>
    <dbReference type="NCBI Taxonomy" id="431595"/>
    <lineage>
        <taxon>Eukaryota</taxon>
        <taxon>Sar</taxon>
        <taxon>Stramenopiles</taxon>
        <taxon>Oomycota</taxon>
        <taxon>Peronosporomycetes</taxon>
        <taxon>Pythiales</taxon>
        <taxon>Pythiaceae</taxon>
        <taxon>Globisporangium</taxon>
    </lineage>
</organism>
<dbReference type="EnsemblProtists" id="PYU1_T014952">
    <property type="protein sequence ID" value="PYU1_T014952"/>
    <property type="gene ID" value="PYU1_G014921"/>
</dbReference>
<evidence type="ECO:0000313" key="3">
    <source>
        <dbReference type="Proteomes" id="UP000019132"/>
    </source>
</evidence>
<protein>
    <submittedName>
        <fullName evidence="2">Uncharacterized protein</fullName>
    </submittedName>
</protein>
<accession>K3XCK3</accession>
<dbReference type="Proteomes" id="UP000019132">
    <property type="component" value="Unassembled WGS sequence"/>
</dbReference>
<dbReference type="InterPro" id="IPR036927">
    <property type="entry name" value="Cyt_c_oxase-like_su1_sf"/>
</dbReference>
<dbReference type="InParanoid" id="K3XCK3"/>
<reference evidence="3" key="2">
    <citation type="submission" date="2010-04" db="EMBL/GenBank/DDBJ databases">
        <authorList>
            <person name="Buell R."/>
            <person name="Hamilton J."/>
            <person name="Hostetler J."/>
        </authorList>
    </citation>
    <scope>NUCLEOTIDE SEQUENCE [LARGE SCALE GENOMIC DNA]</scope>
    <source>
        <strain evidence="3">DAOM:BR144</strain>
    </source>
</reference>
<keyword evidence="1" id="KW-1133">Transmembrane helix</keyword>
<keyword evidence="1" id="KW-0812">Transmembrane</keyword>
<keyword evidence="3" id="KW-1185">Reference proteome</keyword>